<dbReference type="EMBL" id="SNRW01048335">
    <property type="protein sequence ID" value="KAA6313393.1"/>
    <property type="molecule type" value="Genomic_DNA"/>
</dbReference>
<accession>A0A5J4PYL0</accession>
<dbReference type="InterPro" id="IPR029052">
    <property type="entry name" value="Metallo-depent_PP-like"/>
</dbReference>
<name>A0A5J4PYL0_9EUKA</name>
<evidence type="ECO:0000313" key="6">
    <source>
        <dbReference type="EMBL" id="KAA6313393.1"/>
    </source>
</evidence>
<comment type="cofactor">
    <cofactor evidence="1">
        <name>Mn(2+)</name>
        <dbReference type="ChEBI" id="CHEBI:29035"/>
    </cofactor>
</comment>
<dbReference type="CDD" id="cd00144">
    <property type="entry name" value="MPP_PPP_family"/>
    <property type="match status" value="1"/>
</dbReference>
<comment type="caution">
    <text evidence="6">The sequence shown here is derived from an EMBL/GenBank/DDBJ whole genome shotgun (WGS) entry which is preliminary data.</text>
</comment>
<keyword evidence="3" id="KW-0464">Manganese</keyword>
<evidence type="ECO:0000256" key="3">
    <source>
        <dbReference type="ARBA" id="ARBA00023211"/>
    </source>
</evidence>
<evidence type="ECO:0000256" key="1">
    <source>
        <dbReference type="ARBA" id="ARBA00001936"/>
    </source>
</evidence>
<dbReference type="SUPFAM" id="SSF56300">
    <property type="entry name" value="Metallo-dependent phosphatases"/>
    <property type="match status" value="1"/>
</dbReference>
<dbReference type="InterPro" id="IPR051134">
    <property type="entry name" value="PPP_phosphatase"/>
</dbReference>
<dbReference type="AlphaFoldDB" id="A0A5J4PYL0"/>
<dbReference type="PANTHER" id="PTHR45668">
    <property type="entry name" value="SERINE/THREONINE-PROTEIN PHOSPHATASE 5-RELATED"/>
    <property type="match status" value="1"/>
</dbReference>
<evidence type="ECO:0000256" key="2">
    <source>
        <dbReference type="ARBA" id="ARBA00022723"/>
    </source>
</evidence>
<gene>
    <name evidence="6" type="ORF">EZS28_055760</name>
</gene>
<organism evidence="6 7">
    <name type="scientific">Streblomastix strix</name>
    <dbReference type="NCBI Taxonomy" id="222440"/>
    <lineage>
        <taxon>Eukaryota</taxon>
        <taxon>Metamonada</taxon>
        <taxon>Preaxostyla</taxon>
        <taxon>Oxymonadida</taxon>
        <taxon>Streblomastigidae</taxon>
        <taxon>Streblomastix</taxon>
    </lineage>
</organism>
<dbReference type="Pfam" id="PF00149">
    <property type="entry name" value="Metallophos"/>
    <property type="match status" value="1"/>
</dbReference>
<reference evidence="6 7" key="1">
    <citation type="submission" date="2019-03" db="EMBL/GenBank/DDBJ databases">
        <title>Single cell metagenomics reveals metabolic interactions within the superorganism composed of flagellate Streblomastix strix and complex community of Bacteroidetes bacteria on its surface.</title>
        <authorList>
            <person name="Treitli S.C."/>
            <person name="Kolisko M."/>
            <person name="Husnik F."/>
            <person name="Keeling P."/>
            <person name="Hampl V."/>
        </authorList>
    </citation>
    <scope>NUCLEOTIDE SEQUENCE [LARGE SCALE GENOMIC DNA]</scope>
    <source>
        <strain evidence="6">ST1C</strain>
    </source>
</reference>
<dbReference type="PRINTS" id="PR00114">
    <property type="entry name" value="STPHPHTASE"/>
</dbReference>
<dbReference type="OrthoDB" id="256429at2759"/>
<dbReference type="PANTHER" id="PTHR45668:SF5">
    <property type="entry name" value="SERINE_THREONINE-PROTEIN PHOSPHATASE 5"/>
    <property type="match status" value="1"/>
</dbReference>
<feature type="non-terminal residue" evidence="6">
    <location>
        <position position="146"/>
    </location>
</feature>
<dbReference type="PROSITE" id="PS00125">
    <property type="entry name" value="SER_THR_PHOSPHATASE"/>
    <property type="match status" value="1"/>
</dbReference>
<feature type="domain" description="Serine/threonine specific protein phosphatases" evidence="5">
    <location>
        <begin position="131"/>
        <end position="136"/>
    </location>
</feature>
<sequence>QQNSPASKNLQLSQIPSPPLTSTTVSSVYSNSSGLNSPYPLNALSPMMTFTPQLIQQGQEIDTSFRVTVIGDIHGQVFDLCELIGKVGLPEEQKNHFVFMGDYVDRGAFGCEVMAIVLSLKIAHPESVYLIRGNHEATELNSIFGF</sequence>
<keyword evidence="2" id="KW-0479">Metal-binding</keyword>
<protein>
    <submittedName>
        <fullName evidence="6">Putative Phosphoesterase domain</fullName>
    </submittedName>
</protein>
<feature type="compositionally biased region" description="Polar residues" evidence="4">
    <location>
        <begin position="1"/>
        <end position="15"/>
    </location>
</feature>
<dbReference type="InterPro" id="IPR004843">
    <property type="entry name" value="Calcineurin-like_PHP"/>
</dbReference>
<dbReference type="Proteomes" id="UP000324800">
    <property type="component" value="Unassembled WGS sequence"/>
</dbReference>
<dbReference type="GO" id="GO:0016787">
    <property type="term" value="F:hydrolase activity"/>
    <property type="evidence" value="ECO:0007669"/>
    <property type="project" value="InterPro"/>
</dbReference>
<evidence type="ECO:0000256" key="4">
    <source>
        <dbReference type="SAM" id="MobiDB-lite"/>
    </source>
</evidence>
<feature type="non-terminal residue" evidence="6">
    <location>
        <position position="1"/>
    </location>
</feature>
<evidence type="ECO:0000313" key="7">
    <source>
        <dbReference type="Proteomes" id="UP000324800"/>
    </source>
</evidence>
<evidence type="ECO:0000259" key="5">
    <source>
        <dbReference type="PROSITE" id="PS00125"/>
    </source>
</evidence>
<dbReference type="GO" id="GO:0046872">
    <property type="term" value="F:metal ion binding"/>
    <property type="evidence" value="ECO:0007669"/>
    <property type="project" value="UniProtKB-KW"/>
</dbReference>
<dbReference type="Gene3D" id="3.60.21.10">
    <property type="match status" value="1"/>
</dbReference>
<dbReference type="InterPro" id="IPR006186">
    <property type="entry name" value="Ser/Thr-sp_prot-phosphatase"/>
</dbReference>
<proteinExistence type="predicted"/>
<feature type="region of interest" description="Disordered" evidence="4">
    <location>
        <begin position="1"/>
        <end position="20"/>
    </location>
</feature>